<dbReference type="Proteomes" id="UP000224080">
    <property type="component" value="Unassembled WGS sequence"/>
</dbReference>
<evidence type="ECO:0000313" key="1">
    <source>
        <dbReference type="EMBL" id="PGH01261.1"/>
    </source>
</evidence>
<accession>A0A2B7WXL7</accession>
<proteinExistence type="predicted"/>
<reference evidence="1 2" key="1">
    <citation type="submission" date="2017-10" db="EMBL/GenBank/DDBJ databases">
        <title>Comparative genomics in systemic dimorphic fungi from Ajellomycetaceae.</title>
        <authorList>
            <person name="Munoz J.F."/>
            <person name="Mcewen J.G."/>
            <person name="Clay O.K."/>
            <person name="Cuomo C.A."/>
        </authorList>
    </citation>
    <scope>NUCLEOTIDE SEQUENCE [LARGE SCALE GENOMIC DNA]</scope>
    <source>
        <strain evidence="1 2">UAMH130</strain>
    </source>
</reference>
<comment type="caution">
    <text evidence="1">The sequence shown here is derived from an EMBL/GenBank/DDBJ whole genome shotgun (WGS) entry which is preliminary data.</text>
</comment>
<dbReference type="EMBL" id="PDNC01000074">
    <property type="protein sequence ID" value="PGH01261.1"/>
    <property type="molecule type" value="Genomic_DNA"/>
</dbReference>
<keyword evidence="2" id="KW-1185">Reference proteome</keyword>
<gene>
    <name evidence="1" type="ORF">GX51_05316</name>
</gene>
<dbReference type="AlphaFoldDB" id="A0A2B7WXL7"/>
<sequence length="223" mass="24547">MSAPGAIPSCDCWVATIRILNQCESPFKQLPQSPTSMPFNELLALSQNLVQHWEVMNGCTSSEAHINPQLLRFMADAVGRVLTLHDIVVEGMLLSRQPDDLQRQGRTYGDAGRNCPHATFSLEPNSQACNVADCGDGRACQNATLAFVGSLKLDDEEEVSIVFQEALRHSIIRLGAMLQDIEEEIHQFGPDEFSNVERPLQDTEVKGLIGRLFGVLGRISSLN</sequence>
<organism evidence="1 2">
    <name type="scientific">Blastomyces parvus</name>
    <dbReference type="NCBI Taxonomy" id="2060905"/>
    <lineage>
        <taxon>Eukaryota</taxon>
        <taxon>Fungi</taxon>
        <taxon>Dikarya</taxon>
        <taxon>Ascomycota</taxon>
        <taxon>Pezizomycotina</taxon>
        <taxon>Eurotiomycetes</taxon>
        <taxon>Eurotiomycetidae</taxon>
        <taxon>Onygenales</taxon>
        <taxon>Ajellomycetaceae</taxon>
        <taxon>Blastomyces</taxon>
    </lineage>
</organism>
<protein>
    <submittedName>
        <fullName evidence="1">Uncharacterized protein</fullName>
    </submittedName>
</protein>
<evidence type="ECO:0000313" key="2">
    <source>
        <dbReference type="Proteomes" id="UP000224080"/>
    </source>
</evidence>
<dbReference type="OrthoDB" id="4360875at2759"/>
<name>A0A2B7WXL7_9EURO</name>